<keyword evidence="1" id="KW-0285">Flavoprotein</keyword>
<keyword evidence="5" id="KW-1185">Reference proteome</keyword>
<dbReference type="SUPFAM" id="SSF52218">
    <property type="entry name" value="Flavoproteins"/>
    <property type="match status" value="1"/>
</dbReference>
<dbReference type="InterPro" id="IPR029039">
    <property type="entry name" value="Flavoprotein-like_sf"/>
</dbReference>
<organism evidence="4 5">
    <name type="scientific">Clostridium muellerianum</name>
    <dbReference type="NCBI Taxonomy" id="2716538"/>
    <lineage>
        <taxon>Bacteria</taxon>
        <taxon>Bacillati</taxon>
        <taxon>Bacillota</taxon>
        <taxon>Clostridia</taxon>
        <taxon>Eubacteriales</taxon>
        <taxon>Clostridiaceae</taxon>
        <taxon>Clostridium</taxon>
    </lineage>
</organism>
<dbReference type="AlphaFoldDB" id="A0A7Y0EK64"/>
<evidence type="ECO:0000256" key="2">
    <source>
        <dbReference type="ARBA" id="ARBA00022643"/>
    </source>
</evidence>
<evidence type="ECO:0000256" key="1">
    <source>
        <dbReference type="ARBA" id="ARBA00022630"/>
    </source>
</evidence>
<dbReference type="InterPro" id="IPR005025">
    <property type="entry name" value="FMN_Rdtase-like_dom"/>
</dbReference>
<evidence type="ECO:0000313" key="4">
    <source>
        <dbReference type="EMBL" id="NMM64602.1"/>
    </source>
</evidence>
<dbReference type="Proteomes" id="UP000537131">
    <property type="component" value="Unassembled WGS sequence"/>
</dbReference>
<evidence type="ECO:0000313" key="5">
    <source>
        <dbReference type="Proteomes" id="UP000537131"/>
    </source>
</evidence>
<proteinExistence type="predicted"/>
<gene>
    <name evidence="4" type="ORF">HBE96_18510</name>
</gene>
<dbReference type="PANTHER" id="PTHR43278:SF1">
    <property type="entry name" value="IRON-SULFUR FLAVOPROTEIN MJ1083"/>
    <property type="match status" value="1"/>
</dbReference>
<protein>
    <submittedName>
        <fullName evidence="4">Flavodoxin family protein</fullName>
    </submittedName>
</protein>
<keyword evidence="2" id="KW-0288">FMN</keyword>
<dbReference type="Gene3D" id="3.40.50.360">
    <property type="match status" value="1"/>
</dbReference>
<dbReference type="Pfam" id="PF03358">
    <property type="entry name" value="FMN_red"/>
    <property type="match status" value="1"/>
</dbReference>
<dbReference type="InterPro" id="IPR051796">
    <property type="entry name" value="ISF_SsuE-like"/>
</dbReference>
<name>A0A7Y0EK64_9CLOT</name>
<evidence type="ECO:0000259" key="3">
    <source>
        <dbReference type="Pfam" id="PF03358"/>
    </source>
</evidence>
<dbReference type="GO" id="GO:0016491">
    <property type="term" value="F:oxidoreductase activity"/>
    <property type="evidence" value="ECO:0007669"/>
    <property type="project" value="InterPro"/>
</dbReference>
<accession>A0A7Y0EK64</accession>
<feature type="domain" description="NADPH-dependent FMN reductase-like" evidence="3">
    <location>
        <begin position="1"/>
        <end position="163"/>
    </location>
</feature>
<comment type="caution">
    <text evidence="4">The sequence shown here is derived from an EMBL/GenBank/DDBJ whole genome shotgun (WGS) entry which is preliminary data.</text>
</comment>
<dbReference type="EMBL" id="JABBNI010000047">
    <property type="protein sequence ID" value="NMM64602.1"/>
    <property type="molecule type" value="Genomic_DNA"/>
</dbReference>
<dbReference type="PANTHER" id="PTHR43278">
    <property type="entry name" value="NAD(P)H-DEPENDENT FMN-CONTAINING OXIDOREDUCTASE YWQN-RELATED"/>
    <property type="match status" value="1"/>
</dbReference>
<sequence>MKILGISGGTKNGHNDAMCKEALIGAKEAGAEVEFIRLMDLDIKHCTGCTACVQTLMSGKGNMCVLKDDFDWLLNEMLDADGIVVALPIFEKGVPGIFQTITDRFGPRMDRGNNVIAAKIAEEKGGKAPDSRILKDKVISYMGIGGSDWTTKFQCTAAMQALTPMWKVINDEVFPWSSGIIIDDERVTRVHEIGVNIANAAKDIENASYKGEEGVCPHCHSRNFFLDRESTHAICELCGIEGDIKIIDGKVKFEFPKEQLEHAHDTLSGKFKHGDDIGKTISTIADMKKTDKYKQRLETYKNFITATMPER</sequence>
<reference evidence="4 5" key="1">
    <citation type="submission" date="2020-06" db="EMBL/GenBank/DDBJ databases">
        <title>Complete Genome Sequence of Clostridium muelleri sp. nov. P21T, an Acid-Alcohol Producing Acetogen Isolated from Old Hay.</title>
        <authorList>
            <person name="Duncan K.E."/>
            <person name="Tanner R.S."/>
        </authorList>
    </citation>
    <scope>NUCLEOTIDE SEQUENCE [LARGE SCALE GENOMIC DNA]</scope>
    <source>
        <strain evidence="4 5">P21</strain>
    </source>
</reference>
<dbReference type="RefSeq" id="WP_169299193.1">
    <property type="nucleotide sequence ID" value="NZ_JABBNI010000047.1"/>
</dbReference>